<keyword evidence="1" id="KW-1133">Transmembrane helix</keyword>
<dbReference type="Pfam" id="PF25425">
    <property type="entry name" value="YfjL_N"/>
    <property type="match status" value="1"/>
</dbReference>
<sequence length="102" mass="11946">MTKTTRRVWMIIGIVVICLLITNNFTSNPYAKHRAALKVKTFLNENYKKYSFDVADGHFNRQQKLYQFTVTNKNDAAQSYKFKIENGDDYSIVENTINIKKD</sequence>
<dbReference type="InterPro" id="IPR057359">
    <property type="entry name" value="YfjL_N"/>
</dbReference>
<dbReference type="Proteomes" id="UP000245938">
    <property type="component" value="Unassembled WGS sequence"/>
</dbReference>
<feature type="domain" description="YfjL-like N-terminal" evidence="2">
    <location>
        <begin position="8"/>
        <end position="86"/>
    </location>
</feature>
<name>A0A2U3AK23_9BACL</name>
<evidence type="ECO:0000313" key="4">
    <source>
        <dbReference type="Proteomes" id="UP000245938"/>
    </source>
</evidence>
<dbReference type="RefSeq" id="WP_109306541.1">
    <property type="nucleotide sequence ID" value="NZ_BJUF01000007.1"/>
</dbReference>
<organism evidence="3 4">
    <name type="scientific">Kurthia sibirica</name>
    <dbReference type="NCBI Taxonomy" id="202750"/>
    <lineage>
        <taxon>Bacteria</taxon>
        <taxon>Bacillati</taxon>
        <taxon>Bacillota</taxon>
        <taxon>Bacilli</taxon>
        <taxon>Bacillales</taxon>
        <taxon>Caryophanaceae</taxon>
        <taxon>Kurthia</taxon>
    </lineage>
</organism>
<dbReference type="AlphaFoldDB" id="A0A2U3AK23"/>
<proteinExistence type="predicted"/>
<keyword evidence="1" id="KW-0472">Membrane</keyword>
<accession>A0A2U3AK23</accession>
<dbReference type="OrthoDB" id="10005606at2"/>
<reference evidence="3 4" key="1">
    <citation type="submission" date="2018-05" db="EMBL/GenBank/DDBJ databases">
        <title>Kurthia sibirica genome sequence.</title>
        <authorList>
            <person name="Maclea K.S."/>
            <person name="Goen A.E."/>
        </authorList>
    </citation>
    <scope>NUCLEOTIDE SEQUENCE [LARGE SCALE GENOMIC DNA]</scope>
    <source>
        <strain evidence="3 4">ATCC 49154</strain>
    </source>
</reference>
<evidence type="ECO:0000259" key="2">
    <source>
        <dbReference type="Pfam" id="PF25425"/>
    </source>
</evidence>
<keyword evidence="4" id="KW-1185">Reference proteome</keyword>
<comment type="caution">
    <text evidence="3">The sequence shown here is derived from an EMBL/GenBank/DDBJ whole genome shotgun (WGS) entry which is preliminary data.</text>
</comment>
<evidence type="ECO:0000313" key="3">
    <source>
        <dbReference type="EMBL" id="PWI24844.1"/>
    </source>
</evidence>
<evidence type="ECO:0000256" key="1">
    <source>
        <dbReference type="SAM" id="Phobius"/>
    </source>
</evidence>
<dbReference type="EMBL" id="QFVR01000015">
    <property type="protein sequence ID" value="PWI24844.1"/>
    <property type="molecule type" value="Genomic_DNA"/>
</dbReference>
<keyword evidence="1" id="KW-0812">Transmembrane</keyword>
<feature type="transmembrane region" description="Helical" evidence="1">
    <location>
        <begin position="6"/>
        <end position="25"/>
    </location>
</feature>
<protein>
    <recommendedName>
        <fullName evidence="2">YfjL-like N-terminal domain-containing protein</fullName>
    </recommendedName>
</protein>
<gene>
    <name evidence="3" type="ORF">DEX24_11315</name>
</gene>